<evidence type="ECO:0000256" key="1">
    <source>
        <dbReference type="SAM" id="MobiDB-lite"/>
    </source>
</evidence>
<feature type="region of interest" description="Disordered" evidence="1">
    <location>
        <begin position="89"/>
        <end position="117"/>
    </location>
</feature>
<accession>A0AAN6NCF3</accession>
<dbReference type="EMBL" id="MU853767">
    <property type="protein sequence ID" value="KAK3943222.1"/>
    <property type="molecule type" value="Genomic_DNA"/>
</dbReference>
<reference evidence="3" key="1">
    <citation type="journal article" date="2023" name="Mol. Phylogenet. Evol.">
        <title>Genome-scale phylogeny and comparative genomics of the fungal order Sordariales.</title>
        <authorList>
            <person name="Hensen N."/>
            <person name="Bonometti L."/>
            <person name="Westerberg I."/>
            <person name="Brannstrom I.O."/>
            <person name="Guillou S."/>
            <person name="Cros-Aarteil S."/>
            <person name="Calhoun S."/>
            <person name="Haridas S."/>
            <person name="Kuo A."/>
            <person name="Mondo S."/>
            <person name="Pangilinan J."/>
            <person name="Riley R."/>
            <person name="LaButti K."/>
            <person name="Andreopoulos B."/>
            <person name="Lipzen A."/>
            <person name="Chen C."/>
            <person name="Yan M."/>
            <person name="Daum C."/>
            <person name="Ng V."/>
            <person name="Clum A."/>
            <person name="Steindorff A."/>
            <person name="Ohm R.A."/>
            <person name="Martin F."/>
            <person name="Silar P."/>
            <person name="Natvig D.O."/>
            <person name="Lalanne C."/>
            <person name="Gautier V."/>
            <person name="Ament-Velasquez S.L."/>
            <person name="Kruys A."/>
            <person name="Hutchinson M.I."/>
            <person name="Powell A.J."/>
            <person name="Barry K."/>
            <person name="Miller A.N."/>
            <person name="Grigoriev I.V."/>
            <person name="Debuchy R."/>
            <person name="Gladieux P."/>
            <person name="Hiltunen Thoren M."/>
            <person name="Johannesson H."/>
        </authorList>
    </citation>
    <scope>NUCLEOTIDE SEQUENCE [LARGE SCALE GENOMIC DNA]</scope>
    <source>
        <strain evidence="3">CBS 340.73</strain>
    </source>
</reference>
<dbReference type="AlphaFoldDB" id="A0AAN6NCF3"/>
<comment type="caution">
    <text evidence="2">The sequence shown here is derived from an EMBL/GenBank/DDBJ whole genome shotgun (WGS) entry which is preliminary data.</text>
</comment>
<evidence type="ECO:0000313" key="3">
    <source>
        <dbReference type="Proteomes" id="UP001303473"/>
    </source>
</evidence>
<dbReference type="Proteomes" id="UP001303473">
    <property type="component" value="Unassembled WGS sequence"/>
</dbReference>
<feature type="compositionally biased region" description="Basic residues" evidence="1">
    <location>
        <begin position="102"/>
        <end position="117"/>
    </location>
</feature>
<organism evidence="2 3">
    <name type="scientific">Diplogelasinospora grovesii</name>
    <dbReference type="NCBI Taxonomy" id="303347"/>
    <lineage>
        <taxon>Eukaryota</taxon>
        <taxon>Fungi</taxon>
        <taxon>Dikarya</taxon>
        <taxon>Ascomycota</taxon>
        <taxon>Pezizomycotina</taxon>
        <taxon>Sordariomycetes</taxon>
        <taxon>Sordariomycetidae</taxon>
        <taxon>Sordariales</taxon>
        <taxon>Diplogelasinosporaceae</taxon>
        <taxon>Diplogelasinospora</taxon>
    </lineage>
</organism>
<keyword evidence="3" id="KW-1185">Reference proteome</keyword>
<sequence>MNSANFSTKYTGMMIAETIPAPWGQFENELSDVNFANHLVTTLLSQASKLNMIQHDVPQQALLPSAVPLSPTQSLILQAASSALSNKLLEQDEPRHLSPPKGTRHKRKGGRRRKPRLPAKIAAPLAKYLSNQDQFNLALTNKRNFRSVCRERDVSNVTQVPLSHPHSEIRRAIDGDDHETLKYLLTLGDFTAPRPKSSNGRILQARNGRGLEVLMVRCIDARAHKCLIALLEWVESHPSIYSFDRSQLYEYAKGVAASHLNMECVVILAGDGDDASDLQLTCAWLLGHARSAAAVDRLSALLPPSQEGPYLSILTHQCRDAEWSTPEVIEALAEKLPRPLGFPDMANNGPLLAAASSLNLPAMRSLLRLGARPLGVSNRDEPPVWLSDQNPLFKVLTQYLPGKPLPVDPTLEQEHNRLLRSNTPYEPRFPELDDVKPQIGMYRPFINEWREDVKPLASRMLTATRILLDAAENDGLFPLLGDDGKDLTDTLFCTAVKLLVRTLRKFLIKVIRWQLDAKTQRQLIIEDPAQQSYRTKRAAVRDPLRRDVAWREDLTGRKLREILTDNDLQLETEFIEIWHVLMTPAAIAEALMRVKHMNTAFTSEECLYELIVRDRERDQRTREGFPTWDDECDP</sequence>
<name>A0AAN6NCF3_9PEZI</name>
<protein>
    <submittedName>
        <fullName evidence="2">Uncharacterized protein</fullName>
    </submittedName>
</protein>
<gene>
    <name evidence="2" type="ORF">QBC46DRAFT_351602</name>
</gene>
<evidence type="ECO:0000313" key="2">
    <source>
        <dbReference type="EMBL" id="KAK3943222.1"/>
    </source>
</evidence>
<proteinExistence type="predicted"/>